<dbReference type="InterPro" id="IPR012349">
    <property type="entry name" value="Split_barrel_FMN-bd"/>
</dbReference>
<evidence type="ECO:0000313" key="1">
    <source>
        <dbReference type="EMBL" id="MDV0446513.1"/>
    </source>
</evidence>
<gene>
    <name evidence="1" type="ORF">MsAg5_03550</name>
</gene>
<reference evidence="1" key="1">
    <citation type="submission" date="2023-06" db="EMBL/GenBank/DDBJ databases">
        <title>Genome sequence of Methanosarcinaceae archaeon Ag5.</title>
        <authorList>
            <person name="Protasov E."/>
            <person name="Platt K."/>
            <person name="Poehlein A."/>
            <person name="Daniel R."/>
            <person name="Brune A."/>
        </authorList>
    </citation>
    <scope>NUCLEOTIDE SEQUENCE</scope>
    <source>
        <strain evidence="1">Ag5</strain>
    </source>
</reference>
<proteinExistence type="predicted"/>
<organism evidence="1 2">
    <name type="scientific">Methanolapillus africanus</name>
    <dbReference type="NCBI Taxonomy" id="3028297"/>
    <lineage>
        <taxon>Archaea</taxon>
        <taxon>Methanobacteriati</taxon>
        <taxon>Methanobacteriota</taxon>
        <taxon>Stenosarchaea group</taxon>
        <taxon>Methanomicrobia</taxon>
        <taxon>Methanosarcinales</taxon>
        <taxon>Methanosarcinaceae</taxon>
        <taxon>Methanolapillus</taxon>
    </lineage>
</organism>
<keyword evidence="2" id="KW-1185">Reference proteome</keyword>
<name>A0AAE4SDF0_9EURY</name>
<accession>A0AAE4SDF0</accession>
<dbReference type="AlphaFoldDB" id="A0AAE4SDF0"/>
<dbReference type="EMBL" id="JAWDKD010000007">
    <property type="protein sequence ID" value="MDV0446513.1"/>
    <property type="molecule type" value="Genomic_DNA"/>
</dbReference>
<comment type="caution">
    <text evidence="1">The sequence shown here is derived from an EMBL/GenBank/DDBJ whole genome shotgun (WGS) entry which is preliminary data.</text>
</comment>
<dbReference type="PANTHER" id="PTHR34071:SF2">
    <property type="entry name" value="FLAVIN-NUCLEOTIDE-BINDING PROTEIN"/>
    <property type="match status" value="1"/>
</dbReference>
<evidence type="ECO:0008006" key="3">
    <source>
        <dbReference type="Google" id="ProtNLM"/>
    </source>
</evidence>
<dbReference type="SUPFAM" id="SSF50475">
    <property type="entry name" value="FMN-binding split barrel"/>
    <property type="match status" value="1"/>
</dbReference>
<dbReference type="InterPro" id="IPR024747">
    <property type="entry name" value="Pyridox_Oxase-rel"/>
</dbReference>
<protein>
    <recommendedName>
        <fullName evidence="3">Pyridoxamine 5'-phosphate oxidase family protein</fullName>
    </recommendedName>
</protein>
<evidence type="ECO:0000313" key="2">
    <source>
        <dbReference type="Proteomes" id="UP001271789"/>
    </source>
</evidence>
<dbReference type="PANTHER" id="PTHR34071">
    <property type="entry name" value="5-NITROIMIDAZOLE ANTIBIOTICS RESISTANCE PROTEIN, NIMA-FAMILY-RELATED PROTEIN-RELATED"/>
    <property type="match status" value="1"/>
</dbReference>
<sequence length="157" mass="17783">MQNKMKMNQMTESEITEFLEKAPVGRIATQNENGFPYIAPIHFVYYNQKIYIHGLPKGQKIDNILAHPKVGFEIDQMDGLNISAERKAACGIGTYYSSVIILGNAKMVDDADLKDKVLRLTVEKYVPDYPKIPFGVMIEKTGIIEIEIVECTGKRRK</sequence>
<dbReference type="Gene3D" id="2.30.110.10">
    <property type="entry name" value="Electron Transport, Fmn-binding Protein, Chain A"/>
    <property type="match status" value="1"/>
</dbReference>
<dbReference type="Pfam" id="PF12900">
    <property type="entry name" value="Pyridox_ox_2"/>
    <property type="match status" value="1"/>
</dbReference>
<dbReference type="Proteomes" id="UP001271789">
    <property type="component" value="Unassembled WGS sequence"/>
</dbReference>